<dbReference type="KEGG" id="soe:110790854"/>
<dbReference type="InterPro" id="IPR004088">
    <property type="entry name" value="KH_dom_type_1"/>
</dbReference>
<organism evidence="5 6">
    <name type="scientific">Spinacia oleracea</name>
    <name type="common">Spinach</name>
    <dbReference type="NCBI Taxonomy" id="3562"/>
    <lineage>
        <taxon>Eukaryota</taxon>
        <taxon>Viridiplantae</taxon>
        <taxon>Streptophyta</taxon>
        <taxon>Embryophyta</taxon>
        <taxon>Tracheophyta</taxon>
        <taxon>Spermatophyta</taxon>
        <taxon>Magnoliopsida</taxon>
        <taxon>eudicotyledons</taxon>
        <taxon>Gunneridae</taxon>
        <taxon>Pentapetalae</taxon>
        <taxon>Caryophyllales</taxon>
        <taxon>Chenopodiaceae</taxon>
        <taxon>Chenopodioideae</taxon>
        <taxon>Anserineae</taxon>
        <taxon>Spinacia</taxon>
    </lineage>
</organism>
<accession>A0A9R0IL24</accession>
<dbReference type="GO" id="GO:0003729">
    <property type="term" value="F:mRNA binding"/>
    <property type="evidence" value="ECO:0000318"/>
    <property type="project" value="GO_Central"/>
</dbReference>
<feature type="compositionally biased region" description="Pro residues" evidence="3">
    <location>
        <begin position="500"/>
        <end position="511"/>
    </location>
</feature>
<dbReference type="GeneID" id="110790854"/>
<name>A0A9R0IL24_SPIOL</name>
<protein>
    <recommendedName>
        <fullName evidence="4">K Homology domain-containing protein</fullName>
    </recommendedName>
</protein>
<dbReference type="Proteomes" id="UP000813463">
    <property type="component" value="Chromosome 4"/>
</dbReference>
<feature type="compositionally biased region" description="Low complexity" evidence="3">
    <location>
        <begin position="319"/>
        <end position="331"/>
    </location>
</feature>
<dbReference type="AlphaFoldDB" id="A0A9R0IL24"/>
<dbReference type="Pfam" id="PF00013">
    <property type="entry name" value="KH_1"/>
    <property type="match status" value="2"/>
</dbReference>
<dbReference type="InterPro" id="IPR036612">
    <property type="entry name" value="KH_dom_type_1_sf"/>
</dbReference>
<dbReference type="SMART" id="SM00322">
    <property type="entry name" value="KH"/>
    <property type="match status" value="2"/>
</dbReference>
<dbReference type="PROSITE" id="PS50084">
    <property type="entry name" value="KH_TYPE_1"/>
    <property type="match status" value="2"/>
</dbReference>
<gene>
    <name evidence="6" type="primary">LOC110790854</name>
</gene>
<dbReference type="Gene3D" id="3.30.1370.10">
    <property type="entry name" value="K Homology domain, type 1"/>
    <property type="match status" value="2"/>
</dbReference>
<keyword evidence="5" id="KW-1185">Reference proteome</keyword>
<feature type="compositionally biased region" description="Low complexity" evidence="3">
    <location>
        <begin position="279"/>
        <end position="290"/>
    </location>
</feature>
<feature type="compositionally biased region" description="Low complexity" evidence="3">
    <location>
        <begin position="524"/>
        <end position="539"/>
    </location>
</feature>
<evidence type="ECO:0000256" key="2">
    <source>
        <dbReference type="PROSITE-ProRule" id="PRU00117"/>
    </source>
</evidence>
<dbReference type="GO" id="GO:0010468">
    <property type="term" value="P:regulation of gene expression"/>
    <property type="evidence" value="ECO:0000318"/>
    <property type="project" value="GO_Central"/>
</dbReference>
<feature type="region of interest" description="Disordered" evidence="3">
    <location>
        <begin position="159"/>
        <end position="181"/>
    </location>
</feature>
<dbReference type="GO" id="GO:0005737">
    <property type="term" value="C:cytoplasm"/>
    <property type="evidence" value="ECO:0000318"/>
    <property type="project" value="GO_Central"/>
</dbReference>
<feature type="compositionally biased region" description="Polar residues" evidence="3">
    <location>
        <begin position="340"/>
        <end position="354"/>
    </location>
</feature>
<evidence type="ECO:0000313" key="6">
    <source>
        <dbReference type="RefSeq" id="XP_021851307.1"/>
    </source>
</evidence>
<dbReference type="InterPro" id="IPR004087">
    <property type="entry name" value="KH_dom"/>
</dbReference>
<evidence type="ECO:0000256" key="1">
    <source>
        <dbReference type="ARBA" id="ARBA00022737"/>
    </source>
</evidence>
<evidence type="ECO:0000313" key="5">
    <source>
        <dbReference type="Proteomes" id="UP000813463"/>
    </source>
</evidence>
<proteinExistence type="predicted"/>
<dbReference type="RefSeq" id="XP_021851307.1">
    <property type="nucleotide sequence ID" value="XM_021995615.2"/>
</dbReference>
<feature type="compositionally biased region" description="Polar residues" evidence="3">
    <location>
        <begin position="364"/>
        <end position="413"/>
    </location>
</feature>
<sequence>MESLGTNNGGSGVGGKRKIEDQVELAKQKAQAIAARLLSDADSKRPRTLPDSSSTTPDYSSPSFTSSHSSYPVSYATQTSQYSNVPSSKKIVIPNAKVGVIIGRGGEMIKTLQLESGAKIQITRDAESDPSSLTRDVELMGTQEQISRAEQRINEVIAETDATSSTPSGNRGPPPPQAGGEQFVMKVPNDKVALVIGKGGETIKTMQSKSGARIQVVPLHLPPGDFSTERNIYINGTPEQIEAAKELVNEVISGNRSKVSSGTNSYQQSGYPPSTGWTPQGQSSAQQPPAYGYSQPGTYAMPPPPYYGGYPPQANAWDQNQTAAPPQQQNTGYSAYGQAQPPSSTPSNAANYNYGQMPPAAGYNYNQGYAQQPPSYGDVSGQTTASQPEGTAAVQTSQPSYGAPDGTTQTQPASAYATGYSQPAAAPVNGYSAYPSYSSSAAPVQPAYNQTGYSQTGYGQQQQQEGQVANQASYSYYGQGGYPPSQAPAQGGYYQSGYPPTVPPPQVPPTQPQATNGVSQTSYADGGDSATGSGAAAAAEESENPQS</sequence>
<reference evidence="5" key="1">
    <citation type="journal article" date="2021" name="Nat. Commun.">
        <title>Genomic analyses provide insights into spinach domestication and the genetic basis of agronomic traits.</title>
        <authorList>
            <person name="Cai X."/>
            <person name="Sun X."/>
            <person name="Xu C."/>
            <person name="Sun H."/>
            <person name="Wang X."/>
            <person name="Ge C."/>
            <person name="Zhang Z."/>
            <person name="Wang Q."/>
            <person name="Fei Z."/>
            <person name="Jiao C."/>
            <person name="Wang Q."/>
        </authorList>
    </citation>
    <scope>NUCLEOTIDE SEQUENCE [LARGE SCALE GENOMIC DNA]</scope>
    <source>
        <strain evidence="5">cv. Varoflay</strain>
    </source>
</reference>
<keyword evidence="2" id="KW-0694">RNA-binding</keyword>
<feature type="region of interest" description="Disordered" evidence="3">
    <location>
        <begin position="256"/>
        <end position="547"/>
    </location>
</feature>
<reference evidence="6" key="2">
    <citation type="submission" date="2025-08" db="UniProtKB">
        <authorList>
            <consortium name="RefSeq"/>
        </authorList>
    </citation>
    <scope>IDENTIFICATION</scope>
    <source>
        <tissue evidence="6">Leaf</tissue>
    </source>
</reference>
<feature type="compositionally biased region" description="Low complexity" evidence="3">
    <location>
        <begin position="52"/>
        <end position="71"/>
    </location>
</feature>
<evidence type="ECO:0000256" key="3">
    <source>
        <dbReference type="SAM" id="MobiDB-lite"/>
    </source>
</evidence>
<feature type="compositionally biased region" description="Polar residues" evidence="3">
    <location>
        <begin position="256"/>
        <end position="278"/>
    </location>
</feature>
<feature type="compositionally biased region" description="Low complexity" evidence="3">
    <location>
        <begin position="431"/>
        <end position="492"/>
    </location>
</feature>
<dbReference type="SUPFAM" id="SSF54791">
    <property type="entry name" value="Eukaryotic type KH-domain (KH-domain type I)"/>
    <property type="match status" value="2"/>
</dbReference>
<feature type="domain" description="K Homology" evidence="4">
    <location>
        <begin position="85"/>
        <end position="158"/>
    </location>
</feature>
<dbReference type="OrthoDB" id="5204190at2759"/>
<keyword evidence="1" id="KW-0677">Repeat</keyword>
<dbReference type="PANTHER" id="PTHR10288">
    <property type="entry name" value="KH DOMAIN CONTAINING RNA BINDING PROTEIN"/>
    <property type="match status" value="1"/>
</dbReference>
<feature type="region of interest" description="Disordered" evidence="3">
    <location>
        <begin position="36"/>
        <end position="71"/>
    </location>
</feature>
<evidence type="ECO:0000259" key="4">
    <source>
        <dbReference type="SMART" id="SM00322"/>
    </source>
</evidence>
<feature type="compositionally biased region" description="Polar residues" evidence="3">
    <location>
        <begin position="514"/>
        <end position="523"/>
    </location>
</feature>
<feature type="domain" description="K Homology" evidence="4">
    <location>
        <begin position="179"/>
        <end position="253"/>
    </location>
</feature>